<gene>
    <name evidence="2" type="ORF">ABIE19_002083</name>
</gene>
<sequence>MSRLTLAAAAAALFVCAAPAVAQDAAPAAPAQAPARTPSPEEVAFQARGEAFEAEAQAMGGKLETIMGDAALDAAAKKSRTDAVLAEYEPKFGAFADELAAFLKVMAEKPENAEQKAQLLAAAEAAPAQIRGVPAQVRTSIEQALAAPAAPATPN</sequence>
<reference evidence="2 3" key="1">
    <citation type="submission" date="2024-06" db="EMBL/GenBank/DDBJ databases">
        <title>Sorghum-associated microbial communities from plants grown in Nebraska, USA.</title>
        <authorList>
            <person name="Schachtman D."/>
        </authorList>
    </citation>
    <scope>NUCLEOTIDE SEQUENCE [LARGE SCALE GENOMIC DNA]</scope>
    <source>
        <strain evidence="2 3">2814</strain>
    </source>
</reference>
<evidence type="ECO:0000313" key="3">
    <source>
        <dbReference type="Proteomes" id="UP001549313"/>
    </source>
</evidence>
<dbReference type="EMBL" id="JBEPTF010000002">
    <property type="protein sequence ID" value="MET4684153.1"/>
    <property type="molecule type" value="Genomic_DNA"/>
</dbReference>
<organism evidence="2 3">
    <name type="scientific">Brevundimonas faecalis</name>
    <dbReference type="NCBI Taxonomy" id="947378"/>
    <lineage>
        <taxon>Bacteria</taxon>
        <taxon>Pseudomonadati</taxon>
        <taxon>Pseudomonadota</taxon>
        <taxon>Alphaproteobacteria</taxon>
        <taxon>Caulobacterales</taxon>
        <taxon>Caulobacteraceae</taxon>
        <taxon>Brevundimonas</taxon>
    </lineage>
</organism>
<comment type="caution">
    <text evidence="2">The sequence shown here is derived from an EMBL/GenBank/DDBJ whole genome shotgun (WGS) entry which is preliminary data.</text>
</comment>
<feature type="signal peptide" evidence="1">
    <location>
        <begin position="1"/>
        <end position="22"/>
    </location>
</feature>
<dbReference type="RefSeq" id="WP_354089109.1">
    <property type="nucleotide sequence ID" value="NZ_JBEPTF010000002.1"/>
</dbReference>
<dbReference type="Proteomes" id="UP001549313">
    <property type="component" value="Unassembled WGS sequence"/>
</dbReference>
<name>A0ABV2RCZ8_9CAUL</name>
<feature type="chain" id="PRO_5045650486" evidence="1">
    <location>
        <begin position="23"/>
        <end position="155"/>
    </location>
</feature>
<accession>A0ABV2RCZ8</accession>
<proteinExistence type="predicted"/>
<evidence type="ECO:0000313" key="2">
    <source>
        <dbReference type="EMBL" id="MET4684153.1"/>
    </source>
</evidence>
<keyword evidence="3" id="KW-1185">Reference proteome</keyword>
<protein>
    <submittedName>
        <fullName evidence="2">F0F1-type ATP synthase membrane subunit c/vacuolar-type H+-ATPase subunit K</fullName>
    </submittedName>
</protein>
<evidence type="ECO:0000256" key="1">
    <source>
        <dbReference type="SAM" id="SignalP"/>
    </source>
</evidence>
<keyword evidence="1" id="KW-0732">Signal</keyword>